<dbReference type="STRING" id="1051890.A0A3N4LJS6"/>
<feature type="region of interest" description="Disordered" evidence="1">
    <location>
        <begin position="1"/>
        <end position="57"/>
    </location>
</feature>
<feature type="compositionally biased region" description="Polar residues" evidence="1">
    <location>
        <begin position="241"/>
        <end position="252"/>
    </location>
</feature>
<keyword evidence="3" id="KW-1185">Reference proteome</keyword>
<feature type="compositionally biased region" description="Polar residues" evidence="1">
    <location>
        <begin position="43"/>
        <end position="57"/>
    </location>
</feature>
<dbReference type="InParanoid" id="A0A3N4LJS6"/>
<sequence>MSGASLCRPSSALSSLQKHATSDRTLQQDRIHAQAGPSIPQGFRSSHASSLNDEFDSFSTGPTDFLHAPSWAAEFQQLRIGQPPLQLNIPQGTWASPAPAAASSWHTEFLSTLSQPKTAYTPALQQQLLHYQQQHQQHPHFLQQHRNFSQQYQQQQQQPTNLPGPVLRTHFPSAYDSPNYLYDTQDTFYPYQHHRDSLIGEHLPPLESKAQQDSNAAFALAFDEAQRWQLESSQHDVLDSISPSAPAPTTDSASEEKGKGKDQVDSDELSRTAGELLESLASEQSQKFKESKFMKLMRQLRDKEVKVEGGEMVEIVGVN</sequence>
<accession>A0A3N4LJS6</accession>
<proteinExistence type="predicted"/>
<dbReference type="EMBL" id="ML121548">
    <property type="protein sequence ID" value="RPB23016.1"/>
    <property type="molecule type" value="Genomic_DNA"/>
</dbReference>
<dbReference type="Proteomes" id="UP000267821">
    <property type="component" value="Unassembled WGS sequence"/>
</dbReference>
<dbReference type="Gene3D" id="6.10.280.230">
    <property type="match status" value="1"/>
</dbReference>
<organism evidence="2 3">
    <name type="scientific">Terfezia boudieri ATCC MYA-4762</name>
    <dbReference type="NCBI Taxonomy" id="1051890"/>
    <lineage>
        <taxon>Eukaryota</taxon>
        <taxon>Fungi</taxon>
        <taxon>Dikarya</taxon>
        <taxon>Ascomycota</taxon>
        <taxon>Pezizomycotina</taxon>
        <taxon>Pezizomycetes</taxon>
        <taxon>Pezizales</taxon>
        <taxon>Pezizaceae</taxon>
        <taxon>Terfezia</taxon>
    </lineage>
</organism>
<protein>
    <recommendedName>
        <fullName evidence="4">Peroxin 20</fullName>
    </recommendedName>
</protein>
<gene>
    <name evidence="2" type="ORF">L211DRAFT_838953</name>
</gene>
<dbReference type="OrthoDB" id="5407351at2759"/>
<dbReference type="AlphaFoldDB" id="A0A3N4LJS6"/>
<feature type="compositionally biased region" description="Basic and acidic residues" evidence="1">
    <location>
        <begin position="254"/>
        <end position="270"/>
    </location>
</feature>
<name>A0A3N4LJS6_9PEZI</name>
<feature type="region of interest" description="Disordered" evidence="1">
    <location>
        <begin position="233"/>
        <end position="288"/>
    </location>
</feature>
<evidence type="ECO:0008006" key="4">
    <source>
        <dbReference type="Google" id="ProtNLM"/>
    </source>
</evidence>
<evidence type="ECO:0000256" key="1">
    <source>
        <dbReference type="SAM" id="MobiDB-lite"/>
    </source>
</evidence>
<evidence type="ECO:0000313" key="3">
    <source>
        <dbReference type="Proteomes" id="UP000267821"/>
    </source>
</evidence>
<evidence type="ECO:0000313" key="2">
    <source>
        <dbReference type="EMBL" id="RPB23016.1"/>
    </source>
</evidence>
<reference evidence="2 3" key="1">
    <citation type="journal article" date="2018" name="Nat. Ecol. Evol.">
        <title>Pezizomycetes genomes reveal the molecular basis of ectomycorrhizal truffle lifestyle.</title>
        <authorList>
            <person name="Murat C."/>
            <person name="Payen T."/>
            <person name="Noel B."/>
            <person name="Kuo A."/>
            <person name="Morin E."/>
            <person name="Chen J."/>
            <person name="Kohler A."/>
            <person name="Krizsan K."/>
            <person name="Balestrini R."/>
            <person name="Da Silva C."/>
            <person name="Montanini B."/>
            <person name="Hainaut M."/>
            <person name="Levati E."/>
            <person name="Barry K.W."/>
            <person name="Belfiori B."/>
            <person name="Cichocki N."/>
            <person name="Clum A."/>
            <person name="Dockter R.B."/>
            <person name="Fauchery L."/>
            <person name="Guy J."/>
            <person name="Iotti M."/>
            <person name="Le Tacon F."/>
            <person name="Lindquist E.A."/>
            <person name="Lipzen A."/>
            <person name="Malagnac F."/>
            <person name="Mello A."/>
            <person name="Molinier V."/>
            <person name="Miyauchi S."/>
            <person name="Poulain J."/>
            <person name="Riccioni C."/>
            <person name="Rubini A."/>
            <person name="Sitrit Y."/>
            <person name="Splivallo R."/>
            <person name="Traeger S."/>
            <person name="Wang M."/>
            <person name="Zifcakova L."/>
            <person name="Wipf D."/>
            <person name="Zambonelli A."/>
            <person name="Paolocci F."/>
            <person name="Nowrousian M."/>
            <person name="Ottonello S."/>
            <person name="Baldrian P."/>
            <person name="Spatafora J.W."/>
            <person name="Henrissat B."/>
            <person name="Nagy L.G."/>
            <person name="Aury J.M."/>
            <person name="Wincker P."/>
            <person name="Grigoriev I.V."/>
            <person name="Bonfante P."/>
            <person name="Martin F.M."/>
        </authorList>
    </citation>
    <scope>NUCLEOTIDE SEQUENCE [LARGE SCALE GENOMIC DNA]</scope>
    <source>
        <strain evidence="2 3">ATCC MYA-4762</strain>
    </source>
</reference>
<feature type="compositionally biased region" description="Basic and acidic residues" evidence="1">
    <location>
        <begin position="20"/>
        <end position="32"/>
    </location>
</feature>